<evidence type="ECO:0000256" key="1">
    <source>
        <dbReference type="SAM" id="Phobius"/>
    </source>
</evidence>
<organism evidence="4 5">
    <name type="scientific">Candidatus Roizmanbacteria bacterium RIFCSPHIGHO2_02_FULL_43_11</name>
    <dbReference type="NCBI Taxonomy" id="1802043"/>
    <lineage>
        <taxon>Bacteria</taxon>
        <taxon>Candidatus Roizmaniibacteriota</taxon>
    </lineage>
</organism>
<evidence type="ECO:0000313" key="4">
    <source>
        <dbReference type="EMBL" id="OGK31211.1"/>
    </source>
</evidence>
<dbReference type="AlphaFoldDB" id="A0A1F7HJ24"/>
<reference evidence="4 5" key="1">
    <citation type="journal article" date="2016" name="Nat. Commun.">
        <title>Thousands of microbial genomes shed light on interconnected biogeochemical processes in an aquifer system.</title>
        <authorList>
            <person name="Anantharaman K."/>
            <person name="Brown C.T."/>
            <person name="Hug L.A."/>
            <person name="Sharon I."/>
            <person name="Castelle C.J."/>
            <person name="Probst A.J."/>
            <person name="Thomas B.C."/>
            <person name="Singh A."/>
            <person name="Wilkins M.J."/>
            <person name="Karaoz U."/>
            <person name="Brodie E.L."/>
            <person name="Williams K.H."/>
            <person name="Hubbard S.S."/>
            <person name="Banfield J.F."/>
        </authorList>
    </citation>
    <scope>NUCLEOTIDE SEQUENCE [LARGE SCALE GENOMIC DNA]</scope>
</reference>
<dbReference type="Proteomes" id="UP000178098">
    <property type="component" value="Unassembled WGS sequence"/>
</dbReference>
<keyword evidence="1" id="KW-1133">Transmembrane helix</keyword>
<dbReference type="SMART" id="SM00460">
    <property type="entry name" value="TGc"/>
    <property type="match status" value="1"/>
</dbReference>
<comment type="caution">
    <text evidence="4">The sequence shown here is derived from an EMBL/GenBank/DDBJ whole genome shotgun (WGS) entry which is preliminary data.</text>
</comment>
<dbReference type="PANTHER" id="PTHR33490">
    <property type="entry name" value="BLR5614 PROTEIN-RELATED"/>
    <property type="match status" value="1"/>
</dbReference>
<protein>
    <recommendedName>
        <fullName evidence="3">Transglutaminase-like domain-containing protein</fullName>
    </recommendedName>
</protein>
<accession>A0A1F7HJ24</accession>
<dbReference type="EMBL" id="MFZT01000027">
    <property type="protein sequence ID" value="OGK31211.1"/>
    <property type="molecule type" value="Genomic_DNA"/>
</dbReference>
<dbReference type="Pfam" id="PF01841">
    <property type="entry name" value="Transglut_core"/>
    <property type="match status" value="1"/>
</dbReference>
<feature type="domain" description="Transglutaminase-like" evidence="3">
    <location>
        <begin position="347"/>
        <end position="418"/>
    </location>
</feature>
<evidence type="ECO:0000313" key="5">
    <source>
        <dbReference type="Proteomes" id="UP000178098"/>
    </source>
</evidence>
<feature type="chain" id="PRO_5009529272" description="Transglutaminase-like domain-containing protein" evidence="2">
    <location>
        <begin position="23"/>
        <end position="603"/>
    </location>
</feature>
<evidence type="ECO:0000259" key="3">
    <source>
        <dbReference type="SMART" id="SM00460"/>
    </source>
</evidence>
<keyword evidence="2" id="KW-0732">Signal</keyword>
<name>A0A1F7HJ24_9BACT</name>
<dbReference type="PANTHER" id="PTHR33490:SF6">
    <property type="entry name" value="SLL1049 PROTEIN"/>
    <property type="match status" value="1"/>
</dbReference>
<dbReference type="InterPro" id="IPR002931">
    <property type="entry name" value="Transglutaminase-like"/>
</dbReference>
<proteinExistence type="predicted"/>
<feature type="transmembrane region" description="Helical" evidence="1">
    <location>
        <begin position="578"/>
        <end position="596"/>
    </location>
</feature>
<gene>
    <name evidence="4" type="ORF">A3D08_01425</name>
</gene>
<dbReference type="Gene3D" id="3.10.620.30">
    <property type="match status" value="1"/>
</dbReference>
<keyword evidence="1" id="KW-0472">Membrane</keyword>
<keyword evidence="1" id="KW-0812">Transmembrane</keyword>
<evidence type="ECO:0000256" key="2">
    <source>
        <dbReference type="SAM" id="SignalP"/>
    </source>
</evidence>
<dbReference type="SUPFAM" id="SSF54001">
    <property type="entry name" value="Cysteine proteinases"/>
    <property type="match status" value="1"/>
</dbReference>
<dbReference type="InterPro" id="IPR038765">
    <property type="entry name" value="Papain-like_cys_pep_sf"/>
</dbReference>
<feature type="signal peptide" evidence="2">
    <location>
        <begin position="1"/>
        <end position="22"/>
    </location>
</feature>
<sequence>MRVWAIFFITLVFFIAATRASAQEGAYSTRYDFNFYFDQNTDVLDVALDITLSNLRSDVYITEYTLRLPKHIDFKNLRVSDDFGKIPYVTSQLKNAKQITFKFGEPETGRSINTLKLQYSLDNMRVMQGSIQEAILPLIDVSEQGTVNVSLHLPKGFDQAVSISKPIPTNISYGVITWEDVKEKAILVLFGESQVYEVQLRYSLQNNGIVPKKQTIALPPETLYQKNYVQTLQPQPDRTFTDDDGNFLAEYTLLPRSSKDITYKGYVEVFVKPQSTLRDVMRRMFETQEDFLLTEHKLWSLGTMLAQVPSKDLRSAYGIYSYILEKLEYAPSRLRQKSQRFGAERALIEPQNAVCTEYSDLFIALAREKGIPAREIEGYAYSVNDQLRPLSLAKDLLHAWPEYYDRQQEIWRQVDPTWEDTSGINYFSGFDVNHIALAIHGKDPKMPLPAGFYKTEDRKDVTVKITDDKPTSQVNLDMRTSIREILTSGQSYTDTVTVTNNSNTYIHSIQIVPQASNIVFDPPSLSVSFLAPYETKTYPFTYRTTDQFEPTDTISFTYAGSVLGTETVGIIKQQSRDALIIGGSFVGIIVLLLLYFKMRSMHA</sequence>